<feature type="domain" description="NADP-dependent oxidoreductase" evidence="2">
    <location>
        <begin position="14"/>
        <end position="310"/>
    </location>
</feature>
<proteinExistence type="predicted"/>
<keyword evidence="1" id="KW-0560">Oxidoreductase</keyword>
<evidence type="ECO:0000256" key="1">
    <source>
        <dbReference type="ARBA" id="ARBA00023002"/>
    </source>
</evidence>
<evidence type="ECO:0000313" key="4">
    <source>
        <dbReference type="Proteomes" id="UP000011717"/>
    </source>
</evidence>
<evidence type="ECO:0000313" key="3">
    <source>
        <dbReference type="EMBL" id="EMD83147.1"/>
    </source>
</evidence>
<sequence>MKRRSLGTTDVSAIGLGCMGFAGVGGMRAMYGDVDFEEARRVLHRALDMGIDFLDTAEVYGPFLNEEFVGETIRDRREEAFIATKFGFRIEEGKVSGLDSRPAHIQEVCEASLRRLGTDRIDLFYQHRVDPAVPIEEVMETLEVLRRTGKIRFIGLSEPGPETLARAAKAGRVDAVQSEYSLWERGVEADILPFCRDNGIAFVPYSPLGRGFLTGAVKRAEDYEEGDYRRNDPRYQGENFDANMRLVDAVKTVAARHEATAAQVALAWLLAQADNIIPIPGTKKRSRLEENAGAADLALSKEDLRALDAAAPVGGTAGERYSNPAMLKMVRG</sequence>
<reference evidence="3 4" key="1">
    <citation type="journal article" date="2013" name="Genome Announc.">
        <title>Draft Genome Sequence of Strain JLT2015T, Belonging to the Family Sphingomonadaceae of the Alphaproteobacteria.</title>
        <authorList>
            <person name="Tang K."/>
            <person name="Liu K."/>
            <person name="Li S."/>
            <person name="Jiao N."/>
        </authorList>
    </citation>
    <scope>NUCLEOTIDE SEQUENCE [LARGE SCALE GENOMIC DNA]</scope>
    <source>
        <strain evidence="3 4">JLT2015</strain>
    </source>
</reference>
<protein>
    <submittedName>
        <fullName evidence="3">Aldo-keto reductase</fullName>
    </submittedName>
</protein>
<dbReference type="Pfam" id="PF00248">
    <property type="entry name" value="Aldo_ket_red"/>
    <property type="match status" value="1"/>
</dbReference>
<dbReference type="GO" id="GO:0016491">
    <property type="term" value="F:oxidoreductase activity"/>
    <property type="evidence" value="ECO:0007669"/>
    <property type="project" value="UniProtKB-KW"/>
</dbReference>
<dbReference type="Gene3D" id="3.20.20.100">
    <property type="entry name" value="NADP-dependent oxidoreductase domain"/>
    <property type="match status" value="1"/>
</dbReference>
<dbReference type="OrthoDB" id="7181835at2"/>
<dbReference type="PATRIC" id="fig|1234595.3.peg.1049"/>
<dbReference type="Proteomes" id="UP000011717">
    <property type="component" value="Unassembled WGS sequence"/>
</dbReference>
<gene>
    <name evidence="3" type="ORF">C725_1048</name>
</gene>
<dbReference type="InterPro" id="IPR023210">
    <property type="entry name" value="NADP_OxRdtase_dom"/>
</dbReference>
<name>M2U536_9SPHN</name>
<dbReference type="EMBL" id="AMRV01000003">
    <property type="protein sequence ID" value="EMD83147.1"/>
    <property type="molecule type" value="Genomic_DNA"/>
</dbReference>
<dbReference type="PANTHER" id="PTHR43625:SF40">
    <property type="entry name" value="ALDO-KETO REDUCTASE YAKC [NADP(+)]"/>
    <property type="match status" value="1"/>
</dbReference>
<dbReference type="RefSeq" id="WP_008600643.1">
    <property type="nucleotide sequence ID" value="NZ_AMRV01000003.1"/>
</dbReference>
<organism evidence="3 4">
    <name type="scientific">Pacificimonas flava</name>
    <dbReference type="NCBI Taxonomy" id="1234595"/>
    <lineage>
        <taxon>Bacteria</taxon>
        <taxon>Pseudomonadati</taxon>
        <taxon>Pseudomonadota</taxon>
        <taxon>Alphaproteobacteria</taxon>
        <taxon>Sphingomonadales</taxon>
        <taxon>Sphingosinicellaceae</taxon>
        <taxon>Pacificimonas</taxon>
    </lineage>
</organism>
<evidence type="ECO:0000259" key="2">
    <source>
        <dbReference type="Pfam" id="PF00248"/>
    </source>
</evidence>
<dbReference type="SUPFAM" id="SSF51430">
    <property type="entry name" value="NAD(P)-linked oxidoreductase"/>
    <property type="match status" value="1"/>
</dbReference>
<dbReference type="CDD" id="cd19076">
    <property type="entry name" value="AKR_AKR13A_13D"/>
    <property type="match status" value="1"/>
</dbReference>
<dbReference type="AlphaFoldDB" id="M2U536"/>
<dbReference type="PANTHER" id="PTHR43625">
    <property type="entry name" value="AFLATOXIN B1 ALDEHYDE REDUCTASE"/>
    <property type="match status" value="1"/>
</dbReference>
<dbReference type="InterPro" id="IPR036812">
    <property type="entry name" value="NAD(P)_OxRdtase_dom_sf"/>
</dbReference>
<dbReference type="GO" id="GO:0005737">
    <property type="term" value="C:cytoplasm"/>
    <property type="evidence" value="ECO:0007669"/>
    <property type="project" value="TreeGrafter"/>
</dbReference>
<comment type="caution">
    <text evidence="3">The sequence shown here is derived from an EMBL/GenBank/DDBJ whole genome shotgun (WGS) entry which is preliminary data.</text>
</comment>
<accession>M2U536</accession>
<dbReference type="InterPro" id="IPR050791">
    <property type="entry name" value="Aldo-Keto_reductase"/>
</dbReference>
<keyword evidence="4" id="KW-1185">Reference proteome</keyword>